<dbReference type="GO" id="GO:0031419">
    <property type="term" value="F:cobalamin binding"/>
    <property type="evidence" value="ECO:0007669"/>
    <property type="project" value="InterPro"/>
</dbReference>
<dbReference type="InterPro" id="IPR006158">
    <property type="entry name" value="Cobalamin-bd"/>
</dbReference>
<reference evidence="3" key="1">
    <citation type="submission" date="2009-09" db="EMBL/GenBank/DDBJ databases">
        <title>The complete genome of Kribbella flavida DSM 17836.</title>
        <authorList>
            <consortium name="US DOE Joint Genome Institute (JGI-PGF)"/>
            <person name="Lucas S."/>
            <person name="Copeland A."/>
            <person name="Lapidus A."/>
            <person name="Glavina del Rio T."/>
            <person name="Dalin E."/>
            <person name="Tice H."/>
            <person name="Bruce D."/>
            <person name="Goodwin L."/>
            <person name="Pitluck S."/>
            <person name="Kyrpides N."/>
            <person name="Mavromatis K."/>
            <person name="Ivanova N."/>
            <person name="Saunders E."/>
            <person name="Brettin T."/>
            <person name="Detter J.C."/>
            <person name="Han C."/>
            <person name="Larimer F."/>
            <person name="Land M."/>
            <person name="Hauser L."/>
            <person name="Markowitz V."/>
            <person name="Cheng J.-F."/>
            <person name="Hugenholtz P."/>
            <person name="Woyke T."/>
            <person name="Wu D."/>
            <person name="Pukall R."/>
            <person name="Klenk H.-P."/>
            <person name="Eisen J.A."/>
        </authorList>
    </citation>
    <scope>NUCLEOTIDE SEQUENCE [LARGE SCALE GENOMIC DNA]</scope>
    <source>
        <strain evidence="3">DSM 17836 / JCM 10339 / NBRC 14399</strain>
    </source>
</reference>
<dbReference type="Proteomes" id="UP000007967">
    <property type="component" value="Chromosome"/>
</dbReference>
<dbReference type="AlphaFoldDB" id="D2PWY6"/>
<dbReference type="KEGG" id="kfl:Kfla_6365"/>
<dbReference type="InterPro" id="IPR003759">
    <property type="entry name" value="Cbl-bd_cap"/>
</dbReference>
<dbReference type="eggNOG" id="COG5012">
    <property type="taxonomic scope" value="Bacteria"/>
</dbReference>
<dbReference type="Pfam" id="PF02310">
    <property type="entry name" value="B12-binding"/>
    <property type="match status" value="1"/>
</dbReference>
<evidence type="ECO:0000259" key="1">
    <source>
        <dbReference type="PROSITE" id="PS51332"/>
    </source>
</evidence>
<dbReference type="SUPFAM" id="SSF52242">
    <property type="entry name" value="Cobalamin (vitamin B12)-binding domain"/>
    <property type="match status" value="1"/>
</dbReference>
<evidence type="ECO:0000313" key="2">
    <source>
        <dbReference type="EMBL" id="ADB35366.1"/>
    </source>
</evidence>
<dbReference type="Pfam" id="PF02607">
    <property type="entry name" value="B12-binding_2"/>
    <property type="match status" value="1"/>
</dbReference>
<dbReference type="CDD" id="cd02065">
    <property type="entry name" value="B12-binding_like"/>
    <property type="match status" value="1"/>
</dbReference>
<dbReference type="InterPro" id="IPR036724">
    <property type="entry name" value="Cobalamin-bd_sf"/>
</dbReference>
<dbReference type="EMBL" id="CP001736">
    <property type="protein sequence ID" value="ADB35366.1"/>
    <property type="molecule type" value="Genomic_DNA"/>
</dbReference>
<proteinExistence type="predicted"/>
<dbReference type="HOGENOM" id="CLU_069063_0_0_11"/>
<sequence length="333" mass="34917">MTSTATDLDELTTTFRAALEAGDSATALVAVEASLAEGADPIQLLTEVVAPAQRTVGLRWQNGEWSVAAEHAATAVAVAATEAVARHVRTTVPVEHGHVVVACAEREWHALPATMIECALLANGWKTTPLGASTSPLRLSQYLQDLGPDVLAVSCSMLGALPTTRRFIEAAASAGIPTVVGGPAFGPDEVRAKALGATAWAPDAATAVRVLAGLPPVVPPVDPLPAEATSEQAALELAHRQLLTDITAQWQPPEDLEIAEDAVQQTLHALWATLLTGDPRPLPDTARWITDLLVPRRADPGLVTTLATATTAVLRDYPRAHELLTTHWPAGPV</sequence>
<name>D2PWY6_KRIFD</name>
<dbReference type="Gene3D" id="3.40.50.280">
    <property type="entry name" value="Cobalamin-binding domain"/>
    <property type="match status" value="1"/>
</dbReference>
<feature type="domain" description="B12-binding" evidence="1">
    <location>
        <begin position="96"/>
        <end position="221"/>
    </location>
</feature>
<keyword evidence="3" id="KW-1185">Reference proteome</keyword>
<dbReference type="RefSeq" id="WP_012923919.1">
    <property type="nucleotide sequence ID" value="NC_013729.1"/>
</dbReference>
<gene>
    <name evidence="2" type="ordered locus">Kfla_6365</name>
</gene>
<dbReference type="PROSITE" id="PS51332">
    <property type="entry name" value="B12_BINDING"/>
    <property type="match status" value="1"/>
</dbReference>
<reference evidence="2 3" key="2">
    <citation type="journal article" date="2010" name="Stand. Genomic Sci.">
        <title>Complete genome sequence of Kribbella flavida type strain (IFO 14399).</title>
        <authorList>
            <person name="Pukall R."/>
            <person name="Lapidus A."/>
            <person name="Glavina Del Rio T."/>
            <person name="Copeland A."/>
            <person name="Tice H."/>
            <person name="Cheng J.-F."/>
            <person name="Lucas S."/>
            <person name="Chen F."/>
            <person name="Nolan M."/>
            <person name="LaButti K."/>
            <person name="Pati A."/>
            <person name="Ivanova N."/>
            <person name="Mavrommatis K."/>
            <person name="Mikhailova N."/>
            <person name="Pitluck S."/>
            <person name="Bruce D."/>
            <person name="Goodwin L."/>
            <person name="Land M."/>
            <person name="Hauser L."/>
            <person name="Chang Y.-J."/>
            <person name="Jeffries C.D."/>
            <person name="Chen A."/>
            <person name="Palaniappan K."/>
            <person name="Chain P."/>
            <person name="Rohde M."/>
            <person name="Goeker M."/>
            <person name="Bristow J."/>
            <person name="Eisen J.A."/>
            <person name="Markowitz V."/>
            <person name="Hugenholtz P."/>
            <person name="Kyrpides N.C."/>
            <person name="Klenk H.-P."/>
            <person name="Brettin T."/>
        </authorList>
    </citation>
    <scope>NUCLEOTIDE SEQUENCE [LARGE SCALE GENOMIC DNA]</scope>
    <source>
        <strain evidence="3">DSM 17836 / JCM 10339 / NBRC 14399</strain>
    </source>
</reference>
<dbReference type="InterPro" id="IPR036594">
    <property type="entry name" value="Meth_synthase_dom"/>
</dbReference>
<dbReference type="STRING" id="479435.Kfla_6365"/>
<dbReference type="GO" id="GO:0046872">
    <property type="term" value="F:metal ion binding"/>
    <property type="evidence" value="ECO:0007669"/>
    <property type="project" value="InterPro"/>
</dbReference>
<protein>
    <submittedName>
        <fullName evidence="2">Cobalamin B12-binding domain protein</fullName>
    </submittedName>
</protein>
<dbReference type="Gene3D" id="1.10.1240.10">
    <property type="entry name" value="Methionine synthase domain"/>
    <property type="match status" value="1"/>
</dbReference>
<accession>D2PWY6</accession>
<evidence type="ECO:0000313" key="3">
    <source>
        <dbReference type="Proteomes" id="UP000007967"/>
    </source>
</evidence>
<organism evidence="2 3">
    <name type="scientific">Kribbella flavida (strain DSM 17836 / JCM 10339 / NBRC 14399)</name>
    <dbReference type="NCBI Taxonomy" id="479435"/>
    <lineage>
        <taxon>Bacteria</taxon>
        <taxon>Bacillati</taxon>
        <taxon>Actinomycetota</taxon>
        <taxon>Actinomycetes</taxon>
        <taxon>Propionibacteriales</taxon>
        <taxon>Kribbellaceae</taxon>
        <taxon>Kribbella</taxon>
    </lineage>
</organism>